<dbReference type="Pfam" id="PF12854">
    <property type="entry name" value="PPR_1"/>
    <property type="match status" value="1"/>
</dbReference>
<feature type="repeat" description="PPR" evidence="2">
    <location>
        <begin position="314"/>
        <end position="348"/>
    </location>
</feature>
<dbReference type="SUPFAM" id="SSF48452">
    <property type="entry name" value="TPR-like"/>
    <property type="match status" value="2"/>
</dbReference>
<dbReference type="Pfam" id="PF01535">
    <property type="entry name" value="PPR"/>
    <property type="match status" value="3"/>
</dbReference>
<dbReference type="PANTHER" id="PTHR47926:SF436">
    <property type="entry name" value="PENTATRICOPEPTIDE REPEAT-CONTAINING PROTEIN ELI1, CHLOROPLASTIC-LIKE ISOFORM X2"/>
    <property type="match status" value="1"/>
</dbReference>
<dbReference type="Pfam" id="PF20430">
    <property type="entry name" value="Eplus_motif"/>
    <property type="match status" value="1"/>
</dbReference>
<dbReference type="Pfam" id="PF13041">
    <property type="entry name" value="PPR_2"/>
    <property type="match status" value="4"/>
</dbReference>
<proteinExistence type="predicted"/>
<feature type="repeat" description="PPR" evidence="2">
    <location>
        <begin position="213"/>
        <end position="247"/>
    </location>
</feature>
<dbReference type="FunFam" id="1.25.40.10:FF:000348">
    <property type="entry name" value="Pentatricopeptide repeat-containing protein chloroplastic"/>
    <property type="match status" value="1"/>
</dbReference>
<sequence>MFNNTIKIIPKFHSFSIRIPNYLHTRSLSPYKSKPNNWNTKHTFVKSNPLLSILENCTSMLQLFQIQAHMITSGLFLDGFASSRLIAFCAISEAGDLSYCDRILRFIHNPNVYSWNVAIRGYSESLVPIKAVVLYREMLISGFCRPDNYTYPMLFKVCAKISSCFSGYMIFGHVLKLGFESDVFVHNGFVHMLVSCGKLEDAWKVFDESCVRDLVTWNSLVNGYVHCGKGHEALKLYEEMKVEGVMPDEVTMIAMVAACAQLEDLDRGVEFHQLIGEYGLDFTIPLCNTLIDMYTKCGDIKAAKVIFDSMRMKTSVSWTTMIVGYAKCGMLDEARKLFDEMGDKNVVPWNAMIGAYVHANRSKEALELINEMLAANVMPDEVTMVNCLSACSHLGTLDVGIWIHWYIKNKRLSLNASLGTALVDMYAKCGKIEKALEVFEELPVKNSLTWTAIIRGLALHGFANDALSLFVKMVEVGQEPDEITFLGVLAACCHGGLVEEGRNYFDQMTSKYNLIPKCKHYSSMVDLLGRAGKLEEAEALIRRMPMEPDAVVWGALFFACRMHGNVKMGEKVAWKLLELDPEDGGIYVMLASMYREAGMWDEARKVRKMMNRRGVDKTPGCSSIEVDGIVSEFIVRDKSHPRSEQIHECLRRLTKQLELIEPMSSISSSWAAGFV</sequence>
<dbReference type="FunFam" id="1.25.40.10:FF:000470">
    <property type="entry name" value="Pentatricopeptide repeat-containing protein At5g66520"/>
    <property type="match status" value="1"/>
</dbReference>
<dbReference type="GO" id="GO:0003723">
    <property type="term" value="F:RNA binding"/>
    <property type="evidence" value="ECO:0007669"/>
    <property type="project" value="InterPro"/>
</dbReference>
<keyword evidence="4" id="KW-1185">Reference proteome</keyword>
<protein>
    <submittedName>
        <fullName evidence="3">Uncharacterized protein</fullName>
    </submittedName>
</protein>
<dbReference type="PANTHER" id="PTHR47926">
    <property type="entry name" value="PENTATRICOPEPTIDE REPEAT-CONTAINING PROTEIN"/>
    <property type="match status" value="1"/>
</dbReference>
<dbReference type="Pfam" id="PF20431">
    <property type="entry name" value="E_motif"/>
    <property type="match status" value="1"/>
</dbReference>
<dbReference type="NCBIfam" id="TIGR00756">
    <property type="entry name" value="PPR"/>
    <property type="match status" value="7"/>
</dbReference>
<organism evidence="3 4">
    <name type="scientific">Saponaria officinalis</name>
    <name type="common">Common soapwort</name>
    <name type="synonym">Lychnis saponaria</name>
    <dbReference type="NCBI Taxonomy" id="3572"/>
    <lineage>
        <taxon>Eukaryota</taxon>
        <taxon>Viridiplantae</taxon>
        <taxon>Streptophyta</taxon>
        <taxon>Embryophyta</taxon>
        <taxon>Tracheophyta</taxon>
        <taxon>Spermatophyta</taxon>
        <taxon>Magnoliopsida</taxon>
        <taxon>eudicotyledons</taxon>
        <taxon>Gunneridae</taxon>
        <taxon>Pentapetalae</taxon>
        <taxon>Caryophyllales</taxon>
        <taxon>Caryophyllaceae</taxon>
        <taxon>Caryophylleae</taxon>
        <taxon>Saponaria</taxon>
    </lineage>
</organism>
<dbReference type="Proteomes" id="UP001443914">
    <property type="component" value="Unassembled WGS sequence"/>
</dbReference>
<dbReference type="InterPro" id="IPR002885">
    <property type="entry name" value="PPR_rpt"/>
</dbReference>
<dbReference type="Gene3D" id="1.25.40.10">
    <property type="entry name" value="Tetratricopeptide repeat domain"/>
    <property type="match status" value="5"/>
</dbReference>
<keyword evidence="1" id="KW-0677">Repeat</keyword>
<dbReference type="InterPro" id="IPR046848">
    <property type="entry name" value="E_motif"/>
</dbReference>
<evidence type="ECO:0000256" key="1">
    <source>
        <dbReference type="ARBA" id="ARBA00022737"/>
    </source>
</evidence>
<reference evidence="3" key="1">
    <citation type="submission" date="2024-03" db="EMBL/GenBank/DDBJ databases">
        <title>WGS assembly of Saponaria officinalis var. Norfolk2.</title>
        <authorList>
            <person name="Jenkins J."/>
            <person name="Shu S."/>
            <person name="Grimwood J."/>
            <person name="Barry K."/>
            <person name="Goodstein D."/>
            <person name="Schmutz J."/>
            <person name="Leebens-Mack J."/>
            <person name="Osbourn A."/>
        </authorList>
    </citation>
    <scope>NUCLEOTIDE SEQUENCE [LARGE SCALE GENOMIC DNA]</scope>
    <source>
        <strain evidence="3">JIC</strain>
    </source>
</reference>
<comment type="caution">
    <text evidence="3">The sequence shown here is derived from an EMBL/GenBank/DDBJ whole genome shotgun (WGS) entry which is preliminary data.</text>
</comment>
<feature type="repeat" description="PPR" evidence="2">
    <location>
        <begin position="583"/>
        <end position="617"/>
    </location>
</feature>
<evidence type="ECO:0000313" key="4">
    <source>
        <dbReference type="Proteomes" id="UP001443914"/>
    </source>
</evidence>
<dbReference type="EMBL" id="JBDFQZ010000009">
    <property type="protein sequence ID" value="KAK9692366.1"/>
    <property type="molecule type" value="Genomic_DNA"/>
</dbReference>
<accession>A0AAW1IR09</accession>
<dbReference type="GO" id="GO:0009451">
    <property type="term" value="P:RNA modification"/>
    <property type="evidence" value="ECO:0007669"/>
    <property type="project" value="InterPro"/>
</dbReference>
<dbReference type="InterPro" id="IPR046960">
    <property type="entry name" value="PPR_At4g14850-like_plant"/>
</dbReference>
<dbReference type="PROSITE" id="PS51375">
    <property type="entry name" value="PPR"/>
    <property type="match status" value="4"/>
</dbReference>
<dbReference type="InterPro" id="IPR046849">
    <property type="entry name" value="E2_motif"/>
</dbReference>
<dbReference type="InterPro" id="IPR011990">
    <property type="entry name" value="TPR-like_helical_dom_sf"/>
</dbReference>
<gene>
    <name evidence="3" type="ORF">RND81_09G259400</name>
</gene>
<evidence type="ECO:0000313" key="3">
    <source>
        <dbReference type="EMBL" id="KAK9692366.1"/>
    </source>
</evidence>
<dbReference type="AlphaFoldDB" id="A0AAW1IR09"/>
<name>A0AAW1IR09_SAPOF</name>
<feature type="repeat" description="PPR" evidence="2">
    <location>
        <begin position="446"/>
        <end position="480"/>
    </location>
</feature>
<evidence type="ECO:0000256" key="2">
    <source>
        <dbReference type="PROSITE-ProRule" id="PRU00708"/>
    </source>
</evidence>
<dbReference type="FunFam" id="1.25.40.10:FF:000715">
    <property type="entry name" value="Pentatricopeptide repeat-containing protein"/>
    <property type="match status" value="1"/>
</dbReference>